<sequence length="116" mass="13523">MKTPDFLGLPNLERLVLEGRTSLVQVHNSIGYLDKLYFLNLKNCEKLRNLPHSICKLKSLKKLILSGCSKLDKFPAFSCFDSFTSSLVFALWFMLPKKIRPLFLWSVRWCSFTCTW</sequence>
<protein>
    <submittedName>
        <fullName evidence="1">Uncharacterized protein</fullName>
    </submittedName>
</protein>
<dbReference type="EMBL" id="DUZY01000004">
    <property type="protein sequence ID" value="DAD36494.1"/>
    <property type="molecule type" value="Genomic_DNA"/>
</dbReference>
<dbReference type="Proteomes" id="UP000607653">
    <property type="component" value="Unassembled WGS sequence"/>
</dbReference>
<dbReference type="SUPFAM" id="SSF52047">
    <property type="entry name" value="RNI-like"/>
    <property type="match status" value="1"/>
</dbReference>
<dbReference type="AlphaFoldDB" id="A0A822YQN3"/>
<comment type="caution">
    <text evidence="1">The sequence shown here is derived from an EMBL/GenBank/DDBJ whole genome shotgun (WGS) entry which is preliminary data.</text>
</comment>
<dbReference type="Gene3D" id="3.80.10.10">
    <property type="entry name" value="Ribonuclease Inhibitor"/>
    <property type="match status" value="1"/>
</dbReference>
<dbReference type="PANTHER" id="PTHR47186">
    <property type="entry name" value="LEUCINE-RICH REPEAT-CONTAINING PROTEIN 57"/>
    <property type="match status" value="1"/>
</dbReference>
<accession>A0A822YQN3</accession>
<organism evidence="1 2">
    <name type="scientific">Nelumbo nucifera</name>
    <name type="common">Sacred lotus</name>
    <dbReference type="NCBI Taxonomy" id="4432"/>
    <lineage>
        <taxon>Eukaryota</taxon>
        <taxon>Viridiplantae</taxon>
        <taxon>Streptophyta</taxon>
        <taxon>Embryophyta</taxon>
        <taxon>Tracheophyta</taxon>
        <taxon>Spermatophyta</taxon>
        <taxon>Magnoliopsida</taxon>
        <taxon>Proteales</taxon>
        <taxon>Nelumbonaceae</taxon>
        <taxon>Nelumbo</taxon>
    </lineage>
</organism>
<name>A0A822YQN3_NELNU</name>
<reference evidence="1 2" key="1">
    <citation type="journal article" date="2020" name="Mol. Biol. Evol.">
        <title>Distinct Expression and Methylation Patterns for Genes with Different Fates following a Single Whole-Genome Duplication in Flowering Plants.</title>
        <authorList>
            <person name="Shi T."/>
            <person name="Rahmani R.S."/>
            <person name="Gugger P.F."/>
            <person name="Wang M."/>
            <person name="Li H."/>
            <person name="Zhang Y."/>
            <person name="Li Z."/>
            <person name="Wang Q."/>
            <person name="Van de Peer Y."/>
            <person name="Marchal K."/>
            <person name="Chen J."/>
        </authorList>
    </citation>
    <scope>NUCLEOTIDE SEQUENCE [LARGE SCALE GENOMIC DNA]</scope>
    <source>
        <tissue evidence="1">Leaf</tissue>
    </source>
</reference>
<evidence type="ECO:0000313" key="1">
    <source>
        <dbReference type="EMBL" id="DAD36494.1"/>
    </source>
</evidence>
<dbReference type="InterPro" id="IPR032675">
    <property type="entry name" value="LRR_dom_sf"/>
</dbReference>
<proteinExistence type="predicted"/>
<evidence type="ECO:0000313" key="2">
    <source>
        <dbReference type="Proteomes" id="UP000607653"/>
    </source>
</evidence>
<dbReference type="PANTHER" id="PTHR47186:SF63">
    <property type="entry name" value="C-JID DOMAIN-CONTAINING PROTEIN"/>
    <property type="match status" value="1"/>
</dbReference>
<gene>
    <name evidence="1" type="ORF">HUJ06_007135</name>
</gene>
<keyword evidence="2" id="KW-1185">Reference proteome</keyword>